<feature type="transmembrane region" description="Helical" evidence="5">
    <location>
        <begin position="422"/>
        <end position="440"/>
    </location>
</feature>
<feature type="transmembrane region" description="Helical" evidence="5">
    <location>
        <begin position="461"/>
        <end position="478"/>
    </location>
</feature>
<reference evidence="6 7" key="1">
    <citation type="submission" date="2014-02" db="EMBL/GenBank/DDBJ databases">
        <title>The genome sequence of Colletotrichum simmondsii CBS122122.</title>
        <authorList>
            <person name="Baroncelli R."/>
            <person name="Thon M.R."/>
        </authorList>
    </citation>
    <scope>NUCLEOTIDE SEQUENCE [LARGE SCALE GENOMIC DNA]</scope>
    <source>
        <strain evidence="6 7">CBS122122</strain>
    </source>
</reference>
<evidence type="ECO:0000313" key="6">
    <source>
        <dbReference type="EMBL" id="KXH25857.1"/>
    </source>
</evidence>
<name>A0A135RQY5_9PEZI</name>
<evidence type="ECO:0000256" key="5">
    <source>
        <dbReference type="SAM" id="Phobius"/>
    </source>
</evidence>
<feature type="transmembrane region" description="Helical" evidence="5">
    <location>
        <begin position="389"/>
        <end position="410"/>
    </location>
</feature>
<keyword evidence="4 5" id="KW-0472">Membrane</keyword>
<keyword evidence="3 5" id="KW-1133">Transmembrane helix</keyword>
<comment type="caution">
    <text evidence="6">The sequence shown here is derived from an EMBL/GenBank/DDBJ whole genome shotgun (WGS) entry which is preliminary data.</text>
</comment>
<evidence type="ECO:0000313" key="7">
    <source>
        <dbReference type="Proteomes" id="UP000070328"/>
    </source>
</evidence>
<dbReference type="GO" id="GO:0016020">
    <property type="term" value="C:membrane"/>
    <property type="evidence" value="ECO:0007669"/>
    <property type="project" value="UniProtKB-SubCell"/>
</dbReference>
<accession>A0A135RQY5</accession>
<comment type="subcellular location">
    <subcellularLocation>
        <location evidence="1">Membrane</location>
        <topology evidence="1">Multi-pass membrane protein</topology>
    </subcellularLocation>
</comment>
<dbReference type="Pfam" id="PF04479">
    <property type="entry name" value="RTA1"/>
    <property type="match status" value="1"/>
</dbReference>
<dbReference type="InterPro" id="IPR007568">
    <property type="entry name" value="RTA1"/>
</dbReference>
<evidence type="ECO:0008006" key="8">
    <source>
        <dbReference type="Google" id="ProtNLM"/>
    </source>
</evidence>
<dbReference type="PANTHER" id="PTHR31465">
    <property type="entry name" value="PROTEIN RTA1-RELATED"/>
    <property type="match status" value="1"/>
</dbReference>
<feature type="transmembrane region" description="Helical" evidence="5">
    <location>
        <begin position="498"/>
        <end position="516"/>
    </location>
</feature>
<organism evidence="6 7">
    <name type="scientific">Colletotrichum simmondsii</name>
    <dbReference type="NCBI Taxonomy" id="703756"/>
    <lineage>
        <taxon>Eukaryota</taxon>
        <taxon>Fungi</taxon>
        <taxon>Dikarya</taxon>
        <taxon>Ascomycota</taxon>
        <taxon>Pezizomycotina</taxon>
        <taxon>Sordariomycetes</taxon>
        <taxon>Hypocreomycetidae</taxon>
        <taxon>Glomerellales</taxon>
        <taxon>Glomerellaceae</taxon>
        <taxon>Colletotrichum</taxon>
        <taxon>Colletotrichum acutatum species complex</taxon>
    </lineage>
</organism>
<dbReference type="Proteomes" id="UP000070328">
    <property type="component" value="Unassembled WGS sequence"/>
</dbReference>
<evidence type="ECO:0000256" key="2">
    <source>
        <dbReference type="ARBA" id="ARBA00022692"/>
    </source>
</evidence>
<evidence type="ECO:0000256" key="1">
    <source>
        <dbReference type="ARBA" id="ARBA00004141"/>
    </source>
</evidence>
<evidence type="ECO:0000256" key="4">
    <source>
        <dbReference type="ARBA" id="ARBA00023136"/>
    </source>
</evidence>
<dbReference type="PANTHER" id="PTHR31465:SF17">
    <property type="entry name" value="DOMAIN PROTEIN, PUTATIVE (AFU_ORTHOLOGUE AFUA_5G09900)-RELATED"/>
    <property type="match status" value="1"/>
</dbReference>
<keyword evidence="2 5" id="KW-0812">Transmembrane</keyword>
<dbReference type="EMBL" id="JFBX01000890">
    <property type="protein sequence ID" value="KXH25857.1"/>
    <property type="molecule type" value="Genomic_DNA"/>
</dbReference>
<proteinExistence type="predicted"/>
<sequence>MNSDIRELCEESLYRHSGQKFQPWDLQAILCVDEYLKTLYAAMFAQCSNSWLPEIIQGKGSTSSHPPGLLYPDSLCVDPEAYAYDMGCGRYIASRLAHRGFDLITILLRSTEAGQPGRDRLKEWFKNLHQIYDSRLEDSHYLIEGYGLIGRVSEGSKNGPGMYRILHSRIIPNYMTLTKTYLQRAWVFLDDARFYPSSSPDASPHFPTEDEALEERYQTMKKDEDYWDHPWRARARHRSQKWHNEMSPEKIKVEDDQDSELEKVRQISLPEIVDGRCSDNLLWKMISMGLTPARMGLVHFEDGKVLFYPYTPSKAAGVIFLFLFAGDTFGHLGRAWAGSAPLSPKPFMLQLMLILVAPVFISATIYVNLGRLKEALLGHQRRKCSPTSIFILTDIIAFCTQIGGSLVQVIANPKIMEIGGHVVLGGLLFQLFVLVVYFALVMRFQRATQRETIYLQHWRRYVWTLIISVVAIWVRNLVRAAEFAEGWYGFVNQHEAMMYIFDSFLMFSVMFAYAVFHPGQLIEAGGKMPKNRQRINSEQVVMGPFGDLA</sequence>
<dbReference type="OrthoDB" id="3358017at2759"/>
<evidence type="ECO:0000256" key="3">
    <source>
        <dbReference type="ARBA" id="ARBA00022989"/>
    </source>
</evidence>
<feature type="transmembrane region" description="Helical" evidence="5">
    <location>
        <begin position="347"/>
        <end position="369"/>
    </location>
</feature>
<protein>
    <recommendedName>
        <fullName evidence="8">RTA1 domain-containing protein</fullName>
    </recommendedName>
</protein>
<keyword evidence="7" id="KW-1185">Reference proteome</keyword>
<gene>
    <name evidence="6" type="ORF">CSIM01_12512</name>
</gene>
<dbReference type="AlphaFoldDB" id="A0A135RQY5"/>